<evidence type="ECO:0000256" key="4">
    <source>
        <dbReference type="SAM" id="MobiDB-lite"/>
    </source>
</evidence>
<dbReference type="PANTHER" id="PTHR46865:SF7">
    <property type="entry name" value="MONOOXYGENASE, PUTATIVE (AFU_ORTHOLOGUE AFUA_8G07040)-RELATED"/>
    <property type="match status" value="1"/>
</dbReference>
<evidence type="ECO:0000256" key="3">
    <source>
        <dbReference type="ARBA" id="ARBA00023002"/>
    </source>
</evidence>
<evidence type="ECO:0000259" key="5">
    <source>
        <dbReference type="Pfam" id="PF01494"/>
    </source>
</evidence>
<feature type="domain" description="FAD-binding" evidence="5">
    <location>
        <begin position="5"/>
        <end position="175"/>
    </location>
</feature>
<keyword evidence="3" id="KW-0560">Oxidoreductase</keyword>
<dbReference type="PRINTS" id="PR00420">
    <property type="entry name" value="RNGMNOXGNASE"/>
</dbReference>
<dbReference type="AlphaFoldDB" id="A0A177FJL9"/>
<evidence type="ECO:0000256" key="1">
    <source>
        <dbReference type="ARBA" id="ARBA00022630"/>
    </source>
</evidence>
<dbReference type="InterPro" id="IPR002938">
    <property type="entry name" value="FAD-bd"/>
</dbReference>
<dbReference type="InterPro" id="IPR051704">
    <property type="entry name" value="FAD_aromatic-hydroxylase"/>
</dbReference>
<protein>
    <recommendedName>
        <fullName evidence="5">FAD-binding domain-containing protein</fullName>
    </recommendedName>
</protein>
<dbReference type="SUPFAM" id="SSF51905">
    <property type="entry name" value="FAD/NAD(P)-binding domain"/>
    <property type="match status" value="1"/>
</dbReference>
<evidence type="ECO:0000313" key="6">
    <source>
        <dbReference type="EMBL" id="OAG43830.1"/>
    </source>
</evidence>
<evidence type="ECO:0000256" key="2">
    <source>
        <dbReference type="ARBA" id="ARBA00022827"/>
    </source>
</evidence>
<name>A0A177FJL9_9EURO</name>
<keyword evidence="7" id="KW-1185">Reference proteome</keyword>
<sequence length="476" mass="51456">MAPLKVLIIGGGISGPALAFWLARIGANITLIERSPRMRASGQQVDIRAQGVAMMRKMGIEAAVREACVHEPGAQFIDVKGRTQAFLPATQNGAGKQSFTSEFEIMRGDLVRILYRLTEGRPNVQHLYNTTVDSFTQDEESDPNGKVHVRFHDGRTEDFDLVVGADGAGSKTRKAMLGPDAPDPRHPLGGYIGYFSIRSTPADSDRATFCPLPGPRVARIIGTRKDCPELTRVYMILLGPDAAIDAAYKTGDLAELKKAWSDLYQGGGWECDRFMEALQNQPEADDLYCTPFEEVRLPEGSWSKGRVVLVGDAAHCQTAGGLGSTWGMIGPYILAGEIATLSAEKSSSLSSTSTAEEPAPAKAAPATATAPTTAIASVVIQAAKNYETKFRPAATAMHGGSERIGLLSFPRSKLGIWILLLLAKVAAYLRLDQKLGLFSDTHQWQLPEYPALEKAERTGESFESSVGERANERGRM</sequence>
<accession>A0A177FJL9</accession>
<organism evidence="6 7">
    <name type="scientific">Fonsecaea monophora</name>
    <dbReference type="NCBI Taxonomy" id="254056"/>
    <lineage>
        <taxon>Eukaryota</taxon>
        <taxon>Fungi</taxon>
        <taxon>Dikarya</taxon>
        <taxon>Ascomycota</taxon>
        <taxon>Pezizomycotina</taxon>
        <taxon>Eurotiomycetes</taxon>
        <taxon>Chaetothyriomycetidae</taxon>
        <taxon>Chaetothyriales</taxon>
        <taxon>Herpotrichiellaceae</taxon>
        <taxon>Fonsecaea</taxon>
    </lineage>
</organism>
<reference evidence="6 7" key="1">
    <citation type="submission" date="2016-03" db="EMBL/GenBank/DDBJ databases">
        <title>Draft genome sequence of the Fonsecaea monophora CBS 269.37.</title>
        <authorList>
            <person name="Bombassaro A."/>
            <person name="Vinicius W.A."/>
            <person name="De Hoog S."/>
            <person name="Sun J."/>
            <person name="Souza E.M."/>
            <person name="Raittz R.T."/>
            <person name="Costa F."/>
            <person name="Leao A.C."/>
            <person name="Tadra-Sfeir M.Z."/>
            <person name="Baura V."/>
            <person name="Balsanelli E."/>
            <person name="Pedrosa F.O."/>
            <person name="Moreno L.F."/>
            <person name="Steffens M.B."/>
            <person name="Xi L."/>
            <person name="Bocca A.L."/>
            <person name="Felipe M.S."/>
            <person name="Teixeira M."/>
            <person name="Telles Filho F.Q."/>
            <person name="Azevedo C.M."/>
            <person name="Gomes R."/>
            <person name="Vicente V.A."/>
        </authorList>
    </citation>
    <scope>NUCLEOTIDE SEQUENCE [LARGE SCALE GENOMIC DNA]</scope>
    <source>
        <strain evidence="6 7">CBS 269.37</strain>
    </source>
</reference>
<comment type="caution">
    <text evidence="6">The sequence shown here is derived from an EMBL/GenBank/DDBJ whole genome shotgun (WGS) entry which is preliminary data.</text>
</comment>
<dbReference type="GeneID" id="34597234"/>
<evidence type="ECO:0000313" key="7">
    <source>
        <dbReference type="Proteomes" id="UP000077002"/>
    </source>
</evidence>
<dbReference type="Gene3D" id="3.50.50.60">
    <property type="entry name" value="FAD/NAD(P)-binding domain"/>
    <property type="match status" value="1"/>
</dbReference>
<dbReference type="Proteomes" id="UP000077002">
    <property type="component" value="Unassembled WGS sequence"/>
</dbReference>
<keyword evidence="1" id="KW-0285">Flavoprotein</keyword>
<dbReference type="EMBL" id="LVKK01000008">
    <property type="protein sequence ID" value="OAG43830.1"/>
    <property type="molecule type" value="Genomic_DNA"/>
</dbReference>
<dbReference type="Pfam" id="PF01494">
    <property type="entry name" value="FAD_binding_3"/>
    <property type="match status" value="1"/>
</dbReference>
<dbReference type="RefSeq" id="XP_022515782.1">
    <property type="nucleotide sequence ID" value="XM_022652038.1"/>
</dbReference>
<keyword evidence="2" id="KW-0274">FAD</keyword>
<dbReference type="GO" id="GO:0071949">
    <property type="term" value="F:FAD binding"/>
    <property type="evidence" value="ECO:0007669"/>
    <property type="project" value="InterPro"/>
</dbReference>
<feature type="region of interest" description="Disordered" evidence="4">
    <location>
        <begin position="455"/>
        <end position="476"/>
    </location>
</feature>
<dbReference type="PANTHER" id="PTHR46865">
    <property type="entry name" value="OXIDOREDUCTASE-RELATED"/>
    <property type="match status" value="1"/>
</dbReference>
<dbReference type="GO" id="GO:0016491">
    <property type="term" value="F:oxidoreductase activity"/>
    <property type="evidence" value="ECO:0007669"/>
    <property type="project" value="UniProtKB-KW"/>
</dbReference>
<gene>
    <name evidence="6" type="ORF">AYO21_02057</name>
</gene>
<dbReference type="InterPro" id="IPR036188">
    <property type="entry name" value="FAD/NAD-bd_sf"/>
</dbReference>
<proteinExistence type="predicted"/>
<dbReference type="OrthoDB" id="655030at2759"/>